<dbReference type="InterPro" id="IPR015797">
    <property type="entry name" value="NUDIX_hydrolase-like_dom_sf"/>
</dbReference>
<dbReference type="KEGG" id="osn:115229095"/>
<evidence type="ECO:0000256" key="5">
    <source>
        <dbReference type="ARBA" id="ARBA00022694"/>
    </source>
</evidence>
<keyword evidence="2" id="KW-0489">Methyltransferase</keyword>
<dbReference type="SUPFAM" id="SSF55811">
    <property type="entry name" value="Nudix"/>
    <property type="match status" value="1"/>
</dbReference>
<proteinExistence type="predicted"/>
<evidence type="ECO:0000313" key="8">
    <source>
        <dbReference type="RefSeq" id="XP_029655376.1"/>
    </source>
</evidence>
<dbReference type="GO" id="GO:0002939">
    <property type="term" value="P:tRNA N1-guanine methylation"/>
    <property type="evidence" value="ECO:0007669"/>
    <property type="project" value="TreeGrafter"/>
</dbReference>
<organism evidence="7 8">
    <name type="scientific">Octopus sinensis</name>
    <name type="common">East Asian common octopus</name>
    <dbReference type="NCBI Taxonomy" id="2607531"/>
    <lineage>
        <taxon>Eukaryota</taxon>
        <taxon>Metazoa</taxon>
        <taxon>Spiralia</taxon>
        <taxon>Lophotrochozoa</taxon>
        <taxon>Mollusca</taxon>
        <taxon>Cephalopoda</taxon>
        <taxon>Coleoidea</taxon>
        <taxon>Octopodiformes</taxon>
        <taxon>Octopoda</taxon>
        <taxon>Incirrata</taxon>
        <taxon>Octopodidae</taxon>
        <taxon>Octopus</taxon>
    </lineage>
</organism>
<keyword evidence="5" id="KW-0819">tRNA processing</keyword>
<dbReference type="InterPro" id="IPR029063">
    <property type="entry name" value="SAM-dependent_MTases_sf"/>
</dbReference>
<dbReference type="InterPro" id="IPR030382">
    <property type="entry name" value="MeTrfase_TRM5/TYW2"/>
</dbReference>
<keyword evidence="4" id="KW-0949">S-adenosyl-L-methionine</keyword>
<protein>
    <submittedName>
        <fullName evidence="8">tRNA (Guanine(37)-N1)-methyltransferase-like</fullName>
    </submittedName>
</protein>
<dbReference type="PANTHER" id="PTHR23245">
    <property type="entry name" value="TRNA METHYLTRANSFERASE"/>
    <property type="match status" value="1"/>
</dbReference>
<dbReference type="GO" id="GO:0008175">
    <property type="term" value="F:tRNA methyltransferase activity"/>
    <property type="evidence" value="ECO:0007669"/>
    <property type="project" value="TreeGrafter"/>
</dbReference>
<evidence type="ECO:0000256" key="3">
    <source>
        <dbReference type="ARBA" id="ARBA00022679"/>
    </source>
</evidence>
<dbReference type="InterPro" id="IPR056743">
    <property type="entry name" value="TRM5-TYW2-like_MTfase"/>
</dbReference>
<evidence type="ECO:0000256" key="1">
    <source>
        <dbReference type="ARBA" id="ARBA00022490"/>
    </source>
</evidence>
<name>A0A6P7U3B1_9MOLL</name>
<dbReference type="Pfam" id="PF02475">
    <property type="entry name" value="TRM5-TYW2_MTfase"/>
    <property type="match status" value="1"/>
</dbReference>
<evidence type="ECO:0000256" key="2">
    <source>
        <dbReference type="ARBA" id="ARBA00022603"/>
    </source>
</evidence>
<accession>A0A6P7U3B1</accession>
<feature type="domain" description="SAM-dependent methyltransferase TRM5/TYW2-type" evidence="6">
    <location>
        <begin position="1"/>
        <end position="253"/>
    </location>
</feature>
<evidence type="ECO:0000259" key="6">
    <source>
        <dbReference type="PROSITE" id="PS51684"/>
    </source>
</evidence>
<dbReference type="Gene3D" id="3.40.50.150">
    <property type="entry name" value="Vaccinia Virus protein VP39"/>
    <property type="match status" value="1"/>
</dbReference>
<evidence type="ECO:0000313" key="7">
    <source>
        <dbReference type="Proteomes" id="UP000515154"/>
    </source>
</evidence>
<dbReference type="Proteomes" id="UP000515154">
    <property type="component" value="Unplaced"/>
</dbReference>
<dbReference type="AlphaFoldDB" id="A0A6P7U3B1"/>
<evidence type="ECO:0000256" key="4">
    <source>
        <dbReference type="ARBA" id="ARBA00022691"/>
    </source>
</evidence>
<dbReference type="SUPFAM" id="SSF53335">
    <property type="entry name" value="S-adenosyl-L-methionine-dependent methyltransferases"/>
    <property type="match status" value="1"/>
</dbReference>
<keyword evidence="7" id="KW-1185">Reference proteome</keyword>
<dbReference type="PROSITE" id="PS51684">
    <property type="entry name" value="SAM_MT_TRM5_TYW2"/>
    <property type="match status" value="1"/>
</dbReference>
<reference evidence="8" key="1">
    <citation type="submission" date="2025-08" db="UniProtKB">
        <authorList>
            <consortium name="RefSeq"/>
        </authorList>
    </citation>
    <scope>IDENTIFICATION</scope>
</reference>
<dbReference type="GO" id="GO:0005737">
    <property type="term" value="C:cytoplasm"/>
    <property type="evidence" value="ECO:0007669"/>
    <property type="project" value="TreeGrafter"/>
</dbReference>
<dbReference type="RefSeq" id="XP_029655376.1">
    <property type="nucleotide sequence ID" value="XM_029799516.1"/>
</dbReference>
<sequence length="262" mass="29443">MPTIRMILEKSCVGKFWFTIGGEIEYEQSLEEAAMSKLPEETGHKVDEVTSELVLNGPGTVLYDVFSGIGPFSIPAAVCGTSVVLANDLNPDCYYWLNENIRINRKARNISTYNMDAINFIQEILGSSLEKVWLDFIRGESFRRVLVLMNLPASAIEFLPCFIGICSVGMKKTYIEASECARNLNLSMRDLIPVVYCYCFAQKCADDSDAIREITDAIHEKFGGRGIDILAIRRIRDVSPSKLMFCCEIHLTYSVLFDDTVI</sequence>
<dbReference type="PANTHER" id="PTHR23245:SF36">
    <property type="entry name" value="TRNA (GUANINE(37)-N1)-METHYLTRANSFERASE"/>
    <property type="match status" value="1"/>
</dbReference>
<keyword evidence="1" id="KW-0963">Cytoplasm</keyword>
<keyword evidence="3" id="KW-0808">Transferase</keyword>
<gene>
    <name evidence="8" type="primary">LOC115229095</name>
</gene>